<dbReference type="EMBL" id="MOXD01000008">
    <property type="protein sequence ID" value="OMQ21419.1"/>
    <property type="molecule type" value="Genomic_DNA"/>
</dbReference>
<comment type="caution">
    <text evidence="5">The sequence shown here is derived from an EMBL/GenBank/DDBJ whole genome shotgun (WGS) entry which is preliminary data.</text>
</comment>
<dbReference type="GO" id="GO:0042834">
    <property type="term" value="F:peptidoglycan binding"/>
    <property type="evidence" value="ECO:0007669"/>
    <property type="project" value="InterPro"/>
</dbReference>
<sequence>MGRIAPRRRKTTRVYQPLLRSWLNLSLRLKPGTAPKTELPETPEETDLQPPAPNGKGQQLKALWLKVWHLPDSFHWMEPLPNFHRRWVLVFGAILLLALLWPYSDDNAPRQFPVTLQENNIPLQAELMGNNAEQTATRPESGNWQRYQIKPGQTLAQLFRDSSLPVSDVFAMAQVEGSDKPLSNLKAGQEVRIERDANGVITALSVTVADNSEALFRRQPDGSYRRLR</sequence>
<dbReference type="InterPro" id="IPR007340">
    <property type="entry name" value="LysM_Opacity-associatedA"/>
</dbReference>
<accession>A0A1S8CHH2</accession>
<dbReference type="RefSeq" id="WP_076943049.1">
    <property type="nucleotide sequence ID" value="NZ_MOXD01000008.1"/>
</dbReference>
<keyword evidence="2" id="KW-0812">Transmembrane</keyword>
<dbReference type="Pfam" id="PF04225">
    <property type="entry name" value="LysM_OapA"/>
    <property type="match status" value="1"/>
</dbReference>
<evidence type="ECO:0000256" key="1">
    <source>
        <dbReference type="SAM" id="MobiDB-lite"/>
    </source>
</evidence>
<evidence type="ECO:0000259" key="4">
    <source>
        <dbReference type="Pfam" id="PF08525"/>
    </source>
</evidence>
<evidence type="ECO:0000259" key="3">
    <source>
        <dbReference type="Pfam" id="PF04225"/>
    </source>
</evidence>
<feature type="region of interest" description="Disordered" evidence="1">
    <location>
        <begin position="33"/>
        <end position="55"/>
    </location>
</feature>
<dbReference type="AlphaFoldDB" id="A0A1S8CHH2"/>
<protein>
    <submittedName>
        <fullName evidence="5">Opacity-associated protein A domain protein</fullName>
    </submittedName>
</protein>
<dbReference type="Proteomes" id="UP000216021">
    <property type="component" value="Unassembled WGS sequence"/>
</dbReference>
<dbReference type="InterPro" id="IPR013731">
    <property type="entry name" value="OapA_N"/>
</dbReference>
<keyword evidence="6" id="KW-1185">Reference proteome</keyword>
<dbReference type="STRING" id="2034155.BMI79_15155"/>
<keyword evidence="2" id="KW-0472">Membrane</keyword>
<reference evidence="5 6" key="1">
    <citation type="submission" date="2016-11" db="EMBL/GenBank/DDBJ databases">
        <title>Rahnella oryzae sp. nov., isolated from rice root.</title>
        <authorList>
            <person name="Zhang X.-X."/>
            <person name="Zhang J."/>
        </authorList>
    </citation>
    <scope>NUCLEOTIDE SEQUENCE [LARGE SCALE GENOMIC DNA]</scope>
    <source>
        <strain evidence="5 6">J11-6</strain>
    </source>
</reference>
<feature type="domain" description="Opacity-associated protein A LysM-like" evidence="3">
    <location>
        <begin position="143"/>
        <end position="226"/>
    </location>
</feature>
<dbReference type="OrthoDB" id="6398769at2"/>
<evidence type="ECO:0000256" key="2">
    <source>
        <dbReference type="SAM" id="Phobius"/>
    </source>
</evidence>
<feature type="domain" description="Opacity-associated protein A-like N-terminal" evidence="4">
    <location>
        <begin position="76"/>
        <end position="103"/>
    </location>
</feature>
<dbReference type="Gene3D" id="3.10.450.350">
    <property type="match status" value="1"/>
</dbReference>
<evidence type="ECO:0000313" key="5">
    <source>
        <dbReference type="EMBL" id="OMQ21419.1"/>
    </source>
</evidence>
<proteinExistence type="predicted"/>
<organism evidence="5 6">
    <name type="scientific">Serratia oryzae</name>
    <dbReference type="NCBI Taxonomy" id="2034155"/>
    <lineage>
        <taxon>Bacteria</taxon>
        <taxon>Pseudomonadati</taxon>
        <taxon>Pseudomonadota</taxon>
        <taxon>Gammaproteobacteria</taxon>
        <taxon>Enterobacterales</taxon>
        <taxon>Yersiniaceae</taxon>
        <taxon>Serratia</taxon>
    </lineage>
</organism>
<evidence type="ECO:0000313" key="6">
    <source>
        <dbReference type="Proteomes" id="UP000216021"/>
    </source>
</evidence>
<dbReference type="Pfam" id="PF08525">
    <property type="entry name" value="OapA_N"/>
    <property type="match status" value="1"/>
</dbReference>
<keyword evidence="2" id="KW-1133">Transmembrane helix</keyword>
<gene>
    <name evidence="5" type="ORF">BMI79_15155</name>
</gene>
<feature type="transmembrane region" description="Helical" evidence="2">
    <location>
        <begin position="87"/>
        <end position="104"/>
    </location>
</feature>
<name>A0A1S8CHH2_9GAMM</name>